<accession>A0AAD5SRY0</accession>
<organism evidence="2 3">
    <name type="scientific">Physocladia obscura</name>
    <dbReference type="NCBI Taxonomy" id="109957"/>
    <lineage>
        <taxon>Eukaryota</taxon>
        <taxon>Fungi</taxon>
        <taxon>Fungi incertae sedis</taxon>
        <taxon>Chytridiomycota</taxon>
        <taxon>Chytridiomycota incertae sedis</taxon>
        <taxon>Chytridiomycetes</taxon>
        <taxon>Chytridiales</taxon>
        <taxon>Chytriomycetaceae</taxon>
        <taxon>Physocladia</taxon>
    </lineage>
</organism>
<comment type="caution">
    <text evidence="2">The sequence shown here is derived from an EMBL/GenBank/DDBJ whole genome shotgun (WGS) entry which is preliminary data.</text>
</comment>
<name>A0AAD5SRY0_9FUNG</name>
<dbReference type="Proteomes" id="UP001211907">
    <property type="component" value="Unassembled WGS sequence"/>
</dbReference>
<dbReference type="InterPro" id="IPR046347">
    <property type="entry name" value="bZIP_sf"/>
</dbReference>
<protein>
    <recommendedName>
        <fullName evidence="4">BZIP domain-containing protein</fullName>
    </recommendedName>
</protein>
<dbReference type="Gene3D" id="1.20.5.170">
    <property type="match status" value="1"/>
</dbReference>
<dbReference type="SUPFAM" id="SSF57959">
    <property type="entry name" value="Leucine zipper domain"/>
    <property type="match status" value="1"/>
</dbReference>
<evidence type="ECO:0000313" key="2">
    <source>
        <dbReference type="EMBL" id="KAJ3097908.1"/>
    </source>
</evidence>
<reference evidence="2" key="1">
    <citation type="submission" date="2020-05" db="EMBL/GenBank/DDBJ databases">
        <title>Phylogenomic resolution of chytrid fungi.</title>
        <authorList>
            <person name="Stajich J.E."/>
            <person name="Amses K."/>
            <person name="Simmons R."/>
            <person name="Seto K."/>
            <person name="Myers J."/>
            <person name="Bonds A."/>
            <person name="Quandt C.A."/>
            <person name="Barry K."/>
            <person name="Liu P."/>
            <person name="Grigoriev I."/>
            <person name="Longcore J.E."/>
            <person name="James T.Y."/>
        </authorList>
    </citation>
    <scope>NUCLEOTIDE SEQUENCE</scope>
    <source>
        <strain evidence="2">JEL0513</strain>
    </source>
</reference>
<dbReference type="CDD" id="cd14688">
    <property type="entry name" value="bZIP_YAP"/>
    <property type="match status" value="1"/>
</dbReference>
<dbReference type="EMBL" id="JADGJH010002466">
    <property type="protein sequence ID" value="KAJ3097908.1"/>
    <property type="molecule type" value="Genomic_DNA"/>
</dbReference>
<feature type="region of interest" description="Disordered" evidence="1">
    <location>
        <begin position="23"/>
        <end position="53"/>
    </location>
</feature>
<proteinExistence type="predicted"/>
<keyword evidence="3" id="KW-1185">Reference proteome</keyword>
<evidence type="ECO:0000256" key="1">
    <source>
        <dbReference type="SAM" id="MobiDB-lite"/>
    </source>
</evidence>
<evidence type="ECO:0008006" key="4">
    <source>
        <dbReference type="Google" id="ProtNLM"/>
    </source>
</evidence>
<evidence type="ECO:0000313" key="3">
    <source>
        <dbReference type="Proteomes" id="UP001211907"/>
    </source>
</evidence>
<gene>
    <name evidence="2" type="ORF">HK100_005228</name>
</gene>
<dbReference type="AlphaFoldDB" id="A0AAD5SRY0"/>
<sequence>MASITTSESSSTLFNSNIRVVYNPHSGRGRRRTAMAPPDQRTAQLRDSQRRHRERKLNYIRDLEARAAGADAAWARVSQLEEICVDLQMRLAQHQNVDETNQTIINEKNSSTFVNMFAPSATINGPLEIEYSREQLRCISNLAESPLVDKFFNSVKAQVACTDCKLLRKHILRTVNISSAILDTCGVIDRQKVYEIMAEFQRCNKTHKIYINQMAGSRSLVCSDEDLVLDNARVDHAKLTGSELWFRKSLTAINSLKGAKKLIDDLCDTSHSISIGGCAEERLFKVLDLTNTLKEMCQTEEEQKQ</sequence>
<feature type="non-terminal residue" evidence="2">
    <location>
        <position position="305"/>
    </location>
</feature>
<dbReference type="GO" id="GO:0003700">
    <property type="term" value="F:DNA-binding transcription factor activity"/>
    <property type="evidence" value="ECO:0007669"/>
    <property type="project" value="InterPro"/>
</dbReference>